<evidence type="ECO:0008006" key="9">
    <source>
        <dbReference type="Google" id="ProtNLM"/>
    </source>
</evidence>
<keyword evidence="3" id="KW-0479">Metal-binding</keyword>
<gene>
    <name evidence="7" type="ORF">Gogos_016407</name>
</gene>
<evidence type="ECO:0000313" key="7">
    <source>
        <dbReference type="EMBL" id="MBA0732306.1"/>
    </source>
</evidence>
<evidence type="ECO:0000256" key="5">
    <source>
        <dbReference type="ARBA" id="ARBA00023004"/>
    </source>
</evidence>
<dbReference type="GO" id="GO:0020037">
    <property type="term" value="F:heme binding"/>
    <property type="evidence" value="ECO:0007669"/>
    <property type="project" value="InterPro"/>
</dbReference>
<dbReference type="GO" id="GO:0005506">
    <property type="term" value="F:iron ion binding"/>
    <property type="evidence" value="ECO:0007669"/>
    <property type="project" value="InterPro"/>
</dbReference>
<evidence type="ECO:0000256" key="4">
    <source>
        <dbReference type="ARBA" id="ARBA00023002"/>
    </source>
</evidence>
<dbReference type="PANTHER" id="PTHR47947">
    <property type="entry name" value="CYTOCHROME P450 82C3-RELATED"/>
    <property type="match status" value="1"/>
</dbReference>
<evidence type="ECO:0000256" key="1">
    <source>
        <dbReference type="ARBA" id="ARBA00010617"/>
    </source>
</evidence>
<evidence type="ECO:0000256" key="2">
    <source>
        <dbReference type="ARBA" id="ARBA00022617"/>
    </source>
</evidence>
<dbReference type="OrthoDB" id="1055148at2759"/>
<evidence type="ECO:0000256" key="6">
    <source>
        <dbReference type="ARBA" id="ARBA00023033"/>
    </source>
</evidence>
<organism evidence="7 8">
    <name type="scientific">Gossypium gossypioides</name>
    <name type="common">Mexican cotton</name>
    <name type="synonym">Selera gossypioides</name>
    <dbReference type="NCBI Taxonomy" id="34282"/>
    <lineage>
        <taxon>Eukaryota</taxon>
        <taxon>Viridiplantae</taxon>
        <taxon>Streptophyta</taxon>
        <taxon>Embryophyta</taxon>
        <taxon>Tracheophyta</taxon>
        <taxon>Spermatophyta</taxon>
        <taxon>Magnoliopsida</taxon>
        <taxon>eudicotyledons</taxon>
        <taxon>Gunneridae</taxon>
        <taxon>Pentapetalae</taxon>
        <taxon>rosids</taxon>
        <taxon>malvids</taxon>
        <taxon>Malvales</taxon>
        <taxon>Malvaceae</taxon>
        <taxon>Malvoideae</taxon>
        <taxon>Gossypium</taxon>
    </lineage>
</organism>
<dbReference type="InterPro" id="IPR036396">
    <property type="entry name" value="Cyt_P450_sf"/>
</dbReference>
<keyword evidence="5" id="KW-0408">Iron</keyword>
<dbReference type="Pfam" id="PF00067">
    <property type="entry name" value="p450"/>
    <property type="match status" value="1"/>
</dbReference>
<dbReference type="PANTHER" id="PTHR47947:SF3">
    <property type="entry name" value="CYTOCHROME P450 81D1-LIKE"/>
    <property type="match status" value="1"/>
</dbReference>
<dbReference type="InterPro" id="IPR050651">
    <property type="entry name" value="Plant_Cytochrome_P450_Monoox"/>
</dbReference>
<dbReference type="SUPFAM" id="SSF48264">
    <property type="entry name" value="Cytochrome P450"/>
    <property type="match status" value="1"/>
</dbReference>
<sequence>MSNLLSHPKVLKKAQAEIDTEIGQENLIDEPNVLKLKYLQSIILEAQRLYTLQSHFYFHMCHLMIAP</sequence>
<name>A0A7J9B7M1_GOSGO</name>
<dbReference type="GO" id="GO:0016705">
    <property type="term" value="F:oxidoreductase activity, acting on paired donors, with incorporation or reduction of molecular oxygen"/>
    <property type="evidence" value="ECO:0007669"/>
    <property type="project" value="InterPro"/>
</dbReference>
<dbReference type="EMBL" id="JABEZY010000001">
    <property type="protein sequence ID" value="MBA0732306.1"/>
    <property type="molecule type" value="Genomic_DNA"/>
</dbReference>
<comment type="caution">
    <text evidence="7">The sequence shown here is derived from an EMBL/GenBank/DDBJ whole genome shotgun (WGS) entry which is preliminary data.</text>
</comment>
<dbReference type="InterPro" id="IPR001128">
    <property type="entry name" value="Cyt_P450"/>
</dbReference>
<keyword evidence="6" id="KW-0503">Monooxygenase</keyword>
<dbReference type="GO" id="GO:0004497">
    <property type="term" value="F:monooxygenase activity"/>
    <property type="evidence" value="ECO:0007669"/>
    <property type="project" value="UniProtKB-KW"/>
</dbReference>
<dbReference type="Gene3D" id="1.10.630.10">
    <property type="entry name" value="Cytochrome P450"/>
    <property type="match status" value="1"/>
</dbReference>
<proteinExistence type="inferred from homology"/>
<keyword evidence="4" id="KW-0560">Oxidoreductase</keyword>
<evidence type="ECO:0000313" key="8">
    <source>
        <dbReference type="Proteomes" id="UP000593579"/>
    </source>
</evidence>
<reference evidence="7 8" key="1">
    <citation type="journal article" date="2019" name="Genome Biol. Evol.">
        <title>Insights into the evolution of the New World diploid cottons (Gossypium, subgenus Houzingenia) based on genome sequencing.</title>
        <authorList>
            <person name="Grover C.E."/>
            <person name="Arick M.A. 2nd"/>
            <person name="Thrash A."/>
            <person name="Conover J.L."/>
            <person name="Sanders W.S."/>
            <person name="Peterson D.G."/>
            <person name="Frelichowski J.E."/>
            <person name="Scheffler J.A."/>
            <person name="Scheffler B.E."/>
            <person name="Wendel J.F."/>
        </authorList>
    </citation>
    <scope>NUCLEOTIDE SEQUENCE [LARGE SCALE GENOMIC DNA]</scope>
    <source>
        <strain evidence="7">5</strain>
        <tissue evidence="7">Leaf</tissue>
    </source>
</reference>
<dbReference type="AlphaFoldDB" id="A0A7J9B7M1"/>
<accession>A0A7J9B7M1</accession>
<dbReference type="Proteomes" id="UP000593579">
    <property type="component" value="Unassembled WGS sequence"/>
</dbReference>
<keyword evidence="2" id="KW-0349">Heme</keyword>
<evidence type="ECO:0000256" key="3">
    <source>
        <dbReference type="ARBA" id="ARBA00022723"/>
    </source>
</evidence>
<comment type="similarity">
    <text evidence="1">Belongs to the cytochrome P450 family.</text>
</comment>
<protein>
    <recommendedName>
        <fullName evidence="9">Cytochrome P450</fullName>
    </recommendedName>
</protein>
<keyword evidence="8" id="KW-1185">Reference proteome</keyword>